<sequence>MPRALRVLALLAFVLPIAACDSSEPEPEPVGETPPAFQIASVVVPFGDGTQGLQFAATPNADVRIVRVDVRNPLGNTTVFSPQESIILSGESVPLQASNEAYVRVSGNWSFRFVGTRAAGSLASFDVTTPLSVSARVRN</sequence>
<dbReference type="RefSeq" id="WP_095509775.1">
    <property type="nucleotide sequence ID" value="NZ_MQWD01000001.1"/>
</dbReference>
<feature type="chain" id="PRO_5013397857" evidence="1">
    <location>
        <begin position="20"/>
        <end position="139"/>
    </location>
</feature>
<organism evidence="2 3">
    <name type="scientific">Rubrivirga marina</name>
    <dbReference type="NCBI Taxonomy" id="1196024"/>
    <lineage>
        <taxon>Bacteria</taxon>
        <taxon>Pseudomonadati</taxon>
        <taxon>Rhodothermota</taxon>
        <taxon>Rhodothermia</taxon>
        <taxon>Rhodothermales</taxon>
        <taxon>Rubricoccaceae</taxon>
        <taxon>Rubrivirga</taxon>
    </lineage>
</organism>
<protein>
    <submittedName>
        <fullName evidence="2">Uncharacterized protein</fullName>
    </submittedName>
</protein>
<keyword evidence="1" id="KW-0732">Signal</keyword>
<accession>A0A271IZK2</accession>
<reference evidence="2 3" key="1">
    <citation type="submission" date="2016-11" db="EMBL/GenBank/DDBJ databases">
        <title>Study of marine rhodopsin-containing bacteria.</title>
        <authorList>
            <person name="Yoshizawa S."/>
            <person name="Kumagai Y."/>
            <person name="Kogure K."/>
        </authorList>
    </citation>
    <scope>NUCLEOTIDE SEQUENCE [LARGE SCALE GENOMIC DNA]</scope>
    <source>
        <strain evidence="2 3">SAORIC-28</strain>
    </source>
</reference>
<comment type="caution">
    <text evidence="2">The sequence shown here is derived from an EMBL/GenBank/DDBJ whole genome shotgun (WGS) entry which is preliminary data.</text>
</comment>
<dbReference type="Proteomes" id="UP000216339">
    <property type="component" value="Unassembled WGS sequence"/>
</dbReference>
<name>A0A271IZK2_9BACT</name>
<dbReference type="EMBL" id="MQWD01000001">
    <property type="protein sequence ID" value="PAP76135.1"/>
    <property type="molecule type" value="Genomic_DNA"/>
</dbReference>
<evidence type="ECO:0000313" key="3">
    <source>
        <dbReference type="Proteomes" id="UP000216339"/>
    </source>
</evidence>
<gene>
    <name evidence="2" type="ORF">BSZ37_06580</name>
</gene>
<feature type="signal peptide" evidence="1">
    <location>
        <begin position="1"/>
        <end position="19"/>
    </location>
</feature>
<evidence type="ECO:0000256" key="1">
    <source>
        <dbReference type="SAM" id="SignalP"/>
    </source>
</evidence>
<keyword evidence="3" id="KW-1185">Reference proteome</keyword>
<dbReference type="AlphaFoldDB" id="A0A271IZK2"/>
<proteinExistence type="predicted"/>
<evidence type="ECO:0000313" key="2">
    <source>
        <dbReference type="EMBL" id="PAP76135.1"/>
    </source>
</evidence>